<dbReference type="Pfam" id="PF07883">
    <property type="entry name" value="Cupin_2"/>
    <property type="match status" value="1"/>
</dbReference>
<proteinExistence type="predicted"/>
<accession>A0A9X2KTL6</accession>
<reference evidence="3" key="1">
    <citation type="submission" date="2022-05" db="EMBL/GenBank/DDBJ databases">
        <authorList>
            <person name="Sun H.-N."/>
        </authorList>
    </citation>
    <scope>NUCLEOTIDE SEQUENCE</scope>
    <source>
        <strain evidence="3">HB14</strain>
    </source>
</reference>
<reference evidence="3" key="2">
    <citation type="submission" date="2023-01" db="EMBL/GenBank/DDBJ databases">
        <title>Gilvimarinus xylanilyticus HB14 isolated from Caulerpa lentillifera aquaculture base in Hainan, China.</title>
        <authorList>
            <person name="Zhang Y.-J."/>
        </authorList>
    </citation>
    <scope>NUCLEOTIDE SEQUENCE</scope>
    <source>
        <strain evidence="3">HB14</strain>
    </source>
</reference>
<evidence type="ECO:0000313" key="4">
    <source>
        <dbReference type="Proteomes" id="UP001139319"/>
    </source>
</evidence>
<organism evidence="3 4">
    <name type="scientific">Gilvimarinus xylanilyticus</name>
    <dbReference type="NCBI Taxonomy" id="2944139"/>
    <lineage>
        <taxon>Bacteria</taxon>
        <taxon>Pseudomonadati</taxon>
        <taxon>Pseudomonadota</taxon>
        <taxon>Gammaproteobacteria</taxon>
        <taxon>Cellvibrionales</taxon>
        <taxon>Cellvibrionaceae</taxon>
        <taxon>Gilvimarinus</taxon>
    </lineage>
</organism>
<evidence type="ECO:0000313" key="3">
    <source>
        <dbReference type="EMBL" id="MCP8899322.1"/>
    </source>
</evidence>
<protein>
    <submittedName>
        <fullName evidence="3">Cupin domain-containing protein</fullName>
    </submittedName>
</protein>
<dbReference type="SUPFAM" id="SSF51182">
    <property type="entry name" value="RmlC-like cupins"/>
    <property type="match status" value="1"/>
</dbReference>
<dbReference type="InterPro" id="IPR051610">
    <property type="entry name" value="GPI/OXD"/>
</dbReference>
<dbReference type="EMBL" id="JAMFTH010000001">
    <property type="protein sequence ID" value="MCP8899322.1"/>
    <property type="molecule type" value="Genomic_DNA"/>
</dbReference>
<dbReference type="PANTHER" id="PTHR35848">
    <property type="entry name" value="OXALATE-BINDING PROTEIN"/>
    <property type="match status" value="1"/>
</dbReference>
<feature type="domain" description="Cupin type-2" evidence="2">
    <location>
        <begin position="49"/>
        <end position="121"/>
    </location>
</feature>
<gene>
    <name evidence="3" type="ORF">M6D89_08450</name>
</gene>
<name>A0A9X2KTL6_9GAMM</name>
<comment type="caution">
    <text evidence="3">The sequence shown here is derived from an EMBL/GenBank/DDBJ whole genome shotgun (WGS) entry which is preliminary data.</text>
</comment>
<evidence type="ECO:0000256" key="1">
    <source>
        <dbReference type="ARBA" id="ARBA00022723"/>
    </source>
</evidence>
<dbReference type="AlphaFoldDB" id="A0A9X2KTL6"/>
<keyword evidence="4" id="KW-1185">Reference proteome</keyword>
<dbReference type="PANTHER" id="PTHR35848:SF6">
    <property type="entry name" value="CUPIN TYPE-2 DOMAIN-CONTAINING PROTEIN"/>
    <property type="match status" value="1"/>
</dbReference>
<dbReference type="RefSeq" id="WP_253967574.1">
    <property type="nucleotide sequence ID" value="NZ_JAMFTH010000001.1"/>
</dbReference>
<dbReference type="InterPro" id="IPR013096">
    <property type="entry name" value="Cupin_2"/>
</dbReference>
<dbReference type="Gene3D" id="2.60.120.10">
    <property type="entry name" value="Jelly Rolls"/>
    <property type="match status" value="1"/>
</dbReference>
<dbReference type="Proteomes" id="UP001139319">
    <property type="component" value="Unassembled WGS sequence"/>
</dbReference>
<keyword evidence="1" id="KW-0479">Metal-binding</keyword>
<evidence type="ECO:0000259" key="2">
    <source>
        <dbReference type="Pfam" id="PF07883"/>
    </source>
</evidence>
<sequence>MPNIINIADITTRAMPPGMAPEGETCNRYGATMAHLGPQLGAKQLGYNLTEVESGKSAFPYHCHRVNEEMFFILEGEGVVRLGAERHPIKTGDIIACPAGGPETAHQIINTGKSSLRFLAVSTRLTPELAEYPDSGKFGVMAQYSGADGKPEVFLHVGKREQNLPYWD</sequence>
<dbReference type="CDD" id="cd02224">
    <property type="entry name" value="cupin_SPO2919-like"/>
    <property type="match status" value="1"/>
</dbReference>
<dbReference type="GO" id="GO:0046872">
    <property type="term" value="F:metal ion binding"/>
    <property type="evidence" value="ECO:0007669"/>
    <property type="project" value="UniProtKB-KW"/>
</dbReference>
<dbReference type="InterPro" id="IPR014710">
    <property type="entry name" value="RmlC-like_jellyroll"/>
</dbReference>
<dbReference type="InterPro" id="IPR011051">
    <property type="entry name" value="RmlC_Cupin_sf"/>
</dbReference>